<evidence type="ECO:0000313" key="11">
    <source>
        <dbReference type="Proteomes" id="UP000292003"/>
    </source>
</evidence>
<evidence type="ECO:0000256" key="4">
    <source>
        <dbReference type="ARBA" id="ARBA00023295"/>
    </source>
</evidence>
<dbReference type="InterPro" id="IPR031705">
    <property type="entry name" value="Glyco_hydro_36_C"/>
</dbReference>
<dbReference type="InterPro" id="IPR031704">
    <property type="entry name" value="Glyco_hydro_36_N"/>
</dbReference>
<dbReference type="SUPFAM" id="SSF51445">
    <property type="entry name" value="(Trans)glycosidases"/>
    <property type="match status" value="1"/>
</dbReference>
<feature type="domain" description="Glycosyl hydrolase family 36 C-terminal" evidence="8">
    <location>
        <begin position="619"/>
        <end position="692"/>
    </location>
</feature>
<dbReference type="GO" id="GO:0016052">
    <property type="term" value="P:carbohydrate catabolic process"/>
    <property type="evidence" value="ECO:0007669"/>
    <property type="project" value="InterPro"/>
</dbReference>
<feature type="active site" description="Proton donor" evidence="6">
    <location>
        <position position="518"/>
    </location>
</feature>
<evidence type="ECO:0000313" key="10">
    <source>
        <dbReference type="EMBL" id="RZQ63785.1"/>
    </source>
</evidence>
<dbReference type="RefSeq" id="WP_130475311.1">
    <property type="nucleotide sequence ID" value="NZ_SFCC01000005.1"/>
</dbReference>
<gene>
    <name evidence="10" type="ORF">EWH70_11495</name>
</gene>
<dbReference type="Gene3D" id="3.20.20.70">
    <property type="entry name" value="Aldolase class I"/>
    <property type="match status" value="1"/>
</dbReference>
<protein>
    <recommendedName>
        <fullName evidence="2 5">Alpha-galactosidase</fullName>
        <ecNumber evidence="2 5">3.2.1.22</ecNumber>
    </recommendedName>
</protein>
<dbReference type="PANTHER" id="PTHR43053:SF3">
    <property type="entry name" value="ALPHA-GALACTOSIDASE C-RELATED"/>
    <property type="match status" value="1"/>
</dbReference>
<keyword evidence="11" id="KW-1185">Reference proteome</keyword>
<evidence type="ECO:0000259" key="8">
    <source>
        <dbReference type="Pfam" id="PF16874"/>
    </source>
</evidence>
<feature type="domain" description="Glycosyl hydrolase family 36 N-terminal" evidence="9">
    <location>
        <begin position="31"/>
        <end position="259"/>
    </location>
</feature>
<evidence type="ECO:0000259" key="9">
    <source>
        <dbReference type="Pfam" id="PF16875"/>
    </source>
</evidence>
<dbReference type="Pfam" id="PF16875">
    <property type="entry name" value="Glyco_hydro_36N"/>
    <property type="match status" value="1"/>
</dbReference>
<dbReference type="Pfam" id="PF16874">
    <property type="entry name" value="Glyco_hydro_36C"/>
    <property type="match status" value="1"/>
</dbReference>
<dbReference type="CDD" id="cd14791">
    <property type="entry name" value="GH36"/>
    <property type="match status" value="1"/>
</dbReference>
<dbReference type="GO" id="GO:0004557">
    <property type="term" value="F:alpha-galactosidase activity"/>
    <property type="evidence" value="ECO:0007669"/>
    <property type="project" value="UniProtKB-UniRule"/>
</dbReference>
<evidence type="ECO:0000256" key="7">
    <source>
        <dbReference type="PIRSR" id="PIRSR005536-2"/>
    </source>
</evidence>
<reference evidence="10 11" key="1">
    <citation type="submission" date="2019-02" db="EMBL/GenBank/DDBJ databases">
        <title>Draft genome sequence of Amycolatopsis sp. 8-3EHSu isolated from roots of Suaeda maritima.</title>
        <authorList>
            <person name="Duangmal K."/>
            <person name="Chantavorakit T."/>
        </authorList>
    </citation>
    <scope>NUCLEOTIDE SEQUENCE [LARGE SCALE GENOMIC DNA]</scope>
    <source>
        <strain evidence="10 11">8-3EHSu</strain>
    </source>
</reference>
<dbReference type="InterPro" id="IPR002252">
    <property type="entry name" value="Glyco_hydro_36"/>
</dbReference>
<dbReference type="PIRSF" id="PIRSF005536">
    <property type="entry name" value="Agal"/>
    <property type="match status" value="1"/>
</dbReference>
<dbReference type="InterPro" id="IPR038417">
    <property type="entry name" value="Alpga-gal_N_sf"/>
</dbReference>
<dbReference type="Gene3D" id="2.60.40.1180">
    <property type="entry name" value="Golgi alpha-mannosidase II"/>
    <property type="match status" value="1"/>
</dbReference>
<keyword evidence="4 5" id="KW-0326">Glycosidase</keyword>
<feature type="binding site" evidence="7">
    <location>
        <position position="415"/>
    </location>
    <ligand>
        <name>substrate</name>
    </ligand>
</feature>
<feature type="binding site" evidence="7">
    <location>
        <begin position="338"/>
        <end position="339"/>
    </location>
    <ligand>
        <name>substrate</name>
    </ligand>
</feature>
<dbReference type="PANTHER" id="PTHR43053">
    <property type="entry name" value="GLYCOSIDASE FAMILY 31"/>
    <property type="match status" value="1"/>
</dbReference>
<evidence type="ECO:0000256" key="1">
    <source>
        <dbReference type="ARBA" id="ARBA00001255"/>
    </source>
</evidence>
<dbReference type="FunFam" id="3.20.20.70:FF:000118">
    <property type="entry name" value="Alpha-galactosidase"/>
    <property type="match status" value="1"/>
</dbReference>
<dbReference type="PRINTS" id="PR00743">
    <property type="entry name" value="GLHYDRLASE36"/>
</dbReference>
<dbReference type="EMBL" id="SFCC01000005">
    <property type="protein sequence ID" value="RZQ63785.1"/>
    <property type="molecule type" value="Genomic_DNA"/>
</dbReference>
<dbReference type="InterPro" id="IPR050985">
    <property type="entry name" value="Alpha-glycosidase_related"/>
</dbReference>
<accession>A0A4V2EM45</accession>
<evidence type="ECO:0000256" key="2">
    <source>
        <dbReference type="ARBA" id="ARBA00012755"/>
    </source>
</evidence>
<dbReference type="Proteomes" id="UP000292003">
    <property type="component" value="Unassembled WGS sequence"/>
</dbReference>
<name>A0A4V2EM45_9PSEU</name>
<organism evidence="10 11">
    <name type="scientific">Amycolatopsis suaedae</name>
    <dbReference type="NCBI Taxonomy" id="2510978"/>
    <lineage>
        <taxon>Bacteria</taxon>
        <taxon>Bacillati</taxon>
        <taxon>Actinomycetota</taxon>
        <taxon>Actinomycetes</taxon>
        <taxon>Pseudonocardiales</taxon>
        <taxon>Pseudonocardiaceae</taxon>
        <taxon>Amycolatopsis</taxon>
    </lineage>
</organism>
<feature type="binding site" evidence="7">
    <location>
        <position position="496"/>
    </location>
    <ligand>
        <name>substrate</name>
    </ligand>
</feature>
<dbReference type="InterPro" id="IPR013785">
    <property type="entry name" value="Aldolase_TIM"/>
</dbReference>
<dbReference type="AlphaFoldDB" id="A0A4V2EM45"/>
<evidence type="ECO:0000256" key="3">
    <source>
        <dbReference type="ARBA" id="ARBA00022801"/>
    </source>
</evidence>
<evidence type="ECO:0000256" key="6">
    <source>
        <dbReference type="PIRSR" id="PIRSR005536-1"/>
    </source>
</evidence>
<dbReference type="EC" id="3.2.1.22" evidence="2 5"/>
<dbReference type="InterPro" id="IPR017853">
    <property type="entry name" value="GH"/>
</dbReference>
<comment type="similarity">
    <text evidence="5">Belongs to the glycosyl hydrolase.</text>
</comment>
<evidence type="ECO:0000256" key="5">
    <source>
        <dbReference type="PIRNR" id="PIRNR005536"/>
    </source>
</evidence>
<feature type="binding site" evidence="7">
    <location>
        <position position="518"/>
    </location>
    <ligand>
        <name>substrate</name>
    </ligand>
</feature>
<dbReference type="Gene3D" id="2.70.98.60">
    <property type="entry name" value="alpha-galactosidase from lactobacil brevis"/>
    <property type="match status" value="1"/>
</dbReference>
<comment type="caution">
    <text evidence="10">The sequence shown here is derived from an EMBL/GenBank/DDBJ whole genome shotgun (WGS) entry which is preliminary data.</text>
</comment>
<sequence>MTAIEFDPADRIWLLSTARTAYAVQLTGDGRVRPVYWGPRLTLEQVRTAVPPIREHYDGFDNPEDGLDEFPAEAGARFGPPALAVRFADGSHTAETTYAGSEVDGPVLRIRLADERAGLRLTLGYRVRDEVVERWAELTNDGDAAVTVTRLDSAAWLLPPWREHRISSVTGHWGREFQLRREFLAAGEWTGTSRRGATGHTGNPWVMLDPGDTTEDHGAVCAMALAWSGSWRTTVRRGTSGRVSVSAGSGHEGVAWSLEPGETVTTPVCAGLYTDGGFGAASRSWHDYVRGHVSPAAAEPAPVVYNSWEATGFAVSEAGQRELAGLAAELGVELFVLDDGWFGARTGDNAGLGDWWPSPDRFPGGLKPLADHVHGLGMRFGLWVEPEMVNPDSGLYRAHPDWVLHETGRRRTELRNQLVLNFARDDVAAWALDWLDRLVGEHGIDFLKWDANRPFTEAGWPEAADPGRLWTGHVRAVHSILDTLRQRHPGLQIEACSGGGGRADLGMLARTDQVWTSDNTDPVDRLGIQDGYAQVYPARTMAAWVTDSPNFLTGRHTPLRFRAHVAMTGALGIGGDIAAWPPDALAEARELVALYRRIRHVVHDGDRYRLTPPAAGVEALQYVHGAETVVFAFRVSTGYGVPPSPVPLRALDPGARYTDAATGQRHHGAVLHAAGLPLDLPRGDYASTVVHLIGGR</sequence>
<feature type="binding site" evidence="7">
    <location>
        <position position="173"/>
    </location>
    <ligand>
        <name>substrate</name>
    </ligand>
</feature>
<keyword evidence="3 5" id="KW-0378">Hydrolase</keyword>
<dbReference type="OrthoDB" id="9758822at2"/>
<proteinExistence type="inferred from homology"/>
<dbReference type="Pfam" id="PF02065">
    <property type="entry name" value="Melibiase"/>
    <property type="match status" value="1"/>
</dbReference>
<feature type="binding site" evidence="7">
    <location>
        <begin position="448"/>
        <end position="452"/>
    </location>
    <ligand>
        <name>substrate</name>
    </ligand>
</feature>
<feature type="active site" description="Nucleophile" evidence="6">
    <location>
        <position position="450"/>
    </location>
</feature>
<comment type="catalytic activity">
    <reaction evidence="1 5">
        <text>Hydrolysis of terminal, non-reducing alpha-D-galactose residues in alpha-D-galactosides, including galactose oligosaccharides, galactomannans and galactolipids.</text>
        <dbReference type="EC" id="3.2.1.22"/>
    </reaction>
</comment>
<dbReference type="InterPro" id="IPR013780">
    <property type="entry name" value="Glyco_hydro_b"/>
</dbReference>